<keyword evidence="2" id="KW-1185">Reference proteome</keyword>
<reference evidence="1 2" key="1">
    <citation type="journal article" date="2016" name="Proc. Natl. Acad. Sci. U.S.A.">
        <title>Comparative genomics of biotechnologically important yeasts.</title>
        <authorList>
            <person name="Riley R."/>
            <person name="Haridas S."/>
            <person name="Wolfe K.H."/>
            <person name="Lopes M.R."/>
            <person name="Hittinger C.T."/>
            <person name="Goeker M."/>
            <person name="Salamov A.A."/>
            <person name="Wisecaver J.H."/>
            <person name="Long T.M."/>
            <person name="Calvey C.H."/>
            <person name="Aerts A.L."/>
            <person name="Barry K.W."/>
            <person name="Choi C."/>
            <person name="Clum A."/>
            <person name="Coughlan A.Y."/>
            <person name="Deshpande S."/>
            <person name="Douglass A.P."/>
            <person name="Hanson S.J."/>
            <person name="Klenk H.-P."/>
            <person name="LaButti K.M."/>
            <person name="Lapidus A."/>
            <person name="Lindquist E.A."/>
            <person name="Lipzen A.M."/>
            <person name="Meier-Kolthoff J.P."/>
            <person name="Ohm R.A."/>
            <person name="Otillar R.P."/>
            <person name="Pangilinan J.L."/>
            <person name="Peng Y."/>
            <person name="Rokas A."/>
            <person name="Rosa C.A."/>
            <person name="Scheuner C."/>
            <person name="Sibirny A.A."/>
            <person name="Slot J.C."/>
            <person name="Stielow J.B."/>
            <person name="Sun H."/>
            <person name="Kurtzman C.P."/>
            <person name="Blackwell M."/>
            <person name="Grigoriev I.V."/>
            <person name="Jeffries T.W."/>
        </authorList>
    </citation>
    <scope>NUCLEOTIDE SEQUENCE [LARGE SCALE GENOMIC DNA]</scope>
    <source>
        <strain evidence="2">ATCC 18201 / CBS 1600 / BCRC 20928 / JCM 3617 / NBRC 0987 / NRRL Y-1542</strain>
    </source>
</reference>
<gene>
    <name evidence="1" type="ORF">CYBJADRAFT_169860</name>
</gene>
<dbReference type="EMBL" id="KV453948">
    <property type="protein sequence ID" value="ODV70906.1"/>
    <property type="molecule type" value="Genomic_DNA"/>
</dbReference>
<dbReference type="OMA" id="MERIRWH"/>
<sequence>MGEEAAGDGFSEWGPSINGYRFVGKTTDQKYYKQRHHLAYSKDVTGQDGYNWSYLDDPQCGSEDEGGVDGDSAAVNDNDDDINNSNAYSYNDYCLDWQSIKSTGSNVLVFPIRSVGDALTEPNVEAFLRTASDYGKALKMERIRWHPDKMVNALRLKGGVEAELLKSKITTTFQIINKLYESNSK</sequence>
<dbReference type="AlphaFoldDB" id="A0A1E4RUI2"/>
<name>A0A1E4RUI2_CYBJN</name>
<organism evidence="1 2">
    <name type="scientific">Cyberlindnera jadinii (strain ATCC 18201 / CBS 1600 / BCRC 20928 / JCM 3617 / NBRC 0987 / NRRL Y-1542)</name>
    <name type="common">Torula yeast</name>
    <name type="synonym">Candida utilis</name>
    <dbReference type="NCBI Taxonomy" id="983966"/>
    <lineage>
        <taxon>Eukaryota</taxon>
        <taxon>Fungi</taxon>
        <taxon>Dikarya</taxon>
        <taxon>Ascomycota</taxon>
        <taxon>Saccharomycotina</taxon>
        <taxon>Saccharomycetes</taxon>
        <taxon>Phaffomycetales</taxon>
        <taxon>Phaffomycetaceae</taxon>
        <taxon>Cyberlindnera</taxon>
    </lineage>
</organism>
<evidence type="ECO:0000313" key="2">
    <source>
        <dbReference type="Proteomes" id="UP000094389"/>
    </source>
</evidence>
<proteinExistence type="predicted"/>
<dbReference type="RefSeq" id="XP_020067945.1">
    <property type="nucleotide sequence ID" value="XM_020215962.1"/>
</dbReference>
<protein>
    <submittedName>
        <fullName evidence="1">Uncharacterized protein</fullName>
    </submittedName>
</protein>
<evidence type="ECO:0000313" key="1">
    <source>
        <dbReference type="EMBL" id="ODV70906.1"/>
    </source>
</evidence>
<dbReference type="GeneID" id="30990358"/>
<dbReference type="Proteomes" id="UP000094389">
    <property type="component" value="Unassembled WGS sequence"/>
</dbReference>
<accession>A0A1E4RUI2</accession>
<dbReference type="OrthoDB" id="412109at2759"/>
<dbReference type="STRING" id="983966.A0A1E4RUI2"/>